<sequence length="140" mass="15120">MKIGELAQRAGVAASAIRYYEQLGLLPKPVRGVNGYRVYSDSALERLHLIQIGQNLGFSLQAIQRVLALQGSAYEDGLIRGVDERLAEIELMMATLNEQRETLLTTRLTLLESGVAGLCQAKGVKQADASPARPAKLSGV</sequence>
<dbReference type="PANTHER" id="PTHR30204:SF93">
    <property type="entry name" value="HTH MERR-TYPE DOMAIN-CONTAINING PROTEIN"/>
    <property type="match status" value="1"/>
</dbReference>
<dbReference type="GO" id="GO:0003677">
    <property type="term" value="F:DNA binding"/>
    <property type="evidence" value="ECO:0007669"/>
    <property type="project" value="UniProtKB-KW"/>
</dbReference>
<accession>A0A0G3SWV6</accession>
<dbReference type="RefSeq" id="WP_038871685.1">
    <property type="nucleotide sequence ID" value="NZ_CABMHU010000012.1"/>
</dbReference>
<keyword evidence="2" id="KW-0175">Coiled coil</keyword>
<evidence type="ECO:0000256" key="2">
    <source>
        <dbReference type="SAM" id="Coils"/>
    </source>
</evidence>
<reference evidence="7" key="1">
    <citation type="submission" date="2016-04" db="EMBL/GenBank/DDBJ databases">
        <authorList>
            <person name="Osei Sekyere J."/>
            <person name="Sivertsen A."/>
            <person name="Pedersen A.T."/>
            <person name="Sundsfjord A."/>
        </authorList>
    </citation>
    <scope>NUCLEOTIDE SEQUENCE [LARGE SCALE GENOMIC DNA]</scope>
    <source>
        <strain evidence="7">945174350</strain>
    </source>
</reference>
<dbReference type="Pfam" id="PF13411">
    <property type="entry name" value="MerR_1"/>
    <property type="match status" value="1"/>
</dbReference>
<dbReference type="InterPro" id="IPR000551">
    <property type="entry name" value="MerR-type_HTH_dom"/>
</dbReference>
<organism evidence="5 7">
    <name type="scientific">Serratia marcescens</name>
    <dbReference type="NCBI Taxonomy" id="615"/>
    <lineage>
        <taxon>Bacteria</taxon>
        <taxon>Pseudomonadati</taxon>
        <taxon>Pseudomonadota</taxon>
        <taxon>Gammaproteobacteria</taxon>
        <taxon>Enterobacterales</taxon>
        <taxon>Yersiniaceae</taxon>
        <taxon>Serratia</taxon>
    </lineage>
</organism>
<dbReference type="SMART" id="SM00422">
    <property type="entry name" value="HTH_MERR"/>
    <property type="match status" value="1"/>
</dbReference>
<dbReference type="AlphaFoldDB" id="A0A0G3SWV6"/>
<evidence type="ECO:0000313" key="5">
    <source>
        <dbReference type="EMBL" id="OCO83206.1"/>
    </source>
</evidence>
<evidence type="ECO:0000256" key="1">
    <source>
        <dbReference type="ARBA" id="ARBA00023125"/>
    </source>
</evidence>
<dbReference type="InterPro" id="IPR047057">
    <property type="entry name" value="MerR_fam"/>
</dbReference>
<dbReference type="PROSITE" id="PS00552">
    <property type="entry name" value="HTH_MERR_1"/>
    <property type="match status" value="1"/>
</dbReference>
<dbReference type="Proteomes" id="UP000247823">
    <property type="component" value="Unassembled WGS sequence"/>
</dbReference>
<feature type="domain" description="HTH merR-type" evidence="3">
    <location>
        <begin position="1"/>
        <end position="69"/>
    </location>
</feature>
<dbReference type="SUPFAM" id="SSF46955">
    <property type="entry name" value="Putative DNA-binding domain"/>
    <property type="match status" value="1"/>
</dbReference>
<dbReference type="InterPro" id="IPR009061">
    <property type="entry name" value="DNA-bd_dom_put_sf"/>
</dbReference>
<dbReference type="Gene3D" id="1.10.1660.10">
    <property type="match status" value="1"/>
</dbReference>
<dbReference type="PRINTS" id="PR00040">
    <property type="entry name" value="HTHMERR"/>
</dbReference>
<reference evidence="4 8" key="3">
    <citation type="submission" date="2018-05" db="EMBL/GenBank/DDBJ databases">
        <title>Klebsiella quasipneumonaiae provides a window into carbapenemase gene transfer, plasmid rearrangements and nosocomial acquisition from the hospital environment.</title>
        <authorList>
            <person name="Mathers A.J."/>
            <person name="Vegesana K."/>
            <person name="Stoesser N."/>
            <person name="Crook D."/>
            <person name="Vaughan A."/>
            <person name="Barry K."/>
            <person name="Parikh H."/>
            <person name="Sebra R."/>
            <person name="Kotay S."/>
            <person name="Walker A.S."/>
            <person name="Sheppard A.E."/>
        </authorList>
    </citation>
    <scope>NUCLEOTIDE SEQUENCE [LARGE SCALE GENOMIC DNA]</scope>
    <source>
        <strain evidence="4 8">CAV1761</strain>
    </source>
</reference>
<dbReference type="PANTHER" id="PTHR30204">
    <property type="entry name" value="REDOX-CYCLING DRUG-SENSING TRANSCRIPTIONAL ACTIVATOR SOXR"/>
    <property type="match status" value="1"/>
</dbReference>
<gene>
    <name evidence="5" type="ORF">AN695_0219820</name>
    <name evidence="4" type="ORF">DKC05_02370</name>
    <name evidence="6" type="ORF">DMW51_29570</name>
</gene>
<protein>
    <submittedName>
        <fullName evidence="4 5">Transcriptional regulator</fullName>
    </submittedName>
    <submittedName>
        <fullName evidence="6">MerR family transcriptional regulator</fullName>
    </submittedName>
</protein>
<dbReference type="EMBL" id="LJEX02000106">
    <property type="protein sequence ID" value="OCO83206.1"/>
    <property type="molecule type" value="Genomic_DNA"/>
</dbReference>
<dbReference type="Proteomes" id="UP000050489">
    <property type="component" value="Unassembled WGS sequence"/>
</dbReference>
<reference evidence="6" key="5">
    <citation type="submission" date="2018-06" db="EMBL/GenBank/DDBJ databases">
        <authorList>
            <person name="Martins R.C."/>
            <person name="Perdigao-Neto L.V."/>
            <person name="Costa S.F."/>
            <person name="Levin A.S.S."/>
        </authorList>
    </citation>
    <scope>NUCLEOTIDE SEQUENCE</scope>
    <source>
        <strain evidence="6">1283</strain>
    </source>
</reference>
<name>A0A0G3SWV6_SERMA</name>
<evidence type="ECO:0000313" key="6">
    <source>
        <dbReference type="EMBL" id="PYA53516.1"/>
    </source>
</evidence>
<dbReference type="GO" id="GO:0003700">
    <property type="term" value="F:DNA-binding transcription factor activity"/>
    <property type="evidence" value="ECO:0007669"/>
    <property type="project" value="InterPro"/>
</dbReference>
<feature type="coiled-coil region" evidence="2">
    <location>
        <begin position="79"/>
        <end position="106"/>
    </location>
</feature>
<evidence type="ECO:0000313" key="9">
    <source>
        <dbReference type="Proteomes" id="UP000247823"/>
    </source>
</evidence>
<keyword evidence="1 4" id="KW-0238">DNA-binding</keyword>
<evidence type="ECO:0000259" key="3">
    <source>
        <dbReference type="PROSITE" id="PS50937"/>
    </source>
</evidence>
<reference evidence="5" key="2">
    <citation type="journal article" date="2017" name="PLoS ONE">
        <title>Genomic and phenotypic characterisation of fluoroquinolone resistance mechanisms in Enterobacteriaceae in Durban, South Africa.</title>
        <authorList>
            <person name="Osei Sekyere J."/>
            <person name="Amoako D.G."/>
        </authorList>
    </citation>
    <scope>NUCLEOTIDE SEQUENCE</scope>
    <source>
        <strain evidence="5">945174350</strain>
    </source>
</reference>
<dbReference type="EMBL" id="QJQB01000678">
    <property type="protein sequence ID" value="PYA53516.1"/>
    <property type="molecule type" value="Genomic_DNA"/>
</dbReference>
<evidence type="ECO:0000313" key="8">
    <source>
        <dbReference type="Proteomes" id="UP000245399"/>
    </source>
</evidence>
<evidence type="ECO:0000313" key="7">
    <source>
        <dbReference type="Proteomes" id="UP000050489"/>
    </source>
</evidence>
<proteinExistence type="predicted"/>
<reference evidence="6" key="4">
    <citation type="submission" date="2018-06" db="EMBL/GenBank/DDBJ databases">
        <title>Serratia marcescens genome sequencing and assembly.</title>
        <authorList>
            <person name="Martins R.C.R."/>
            <person name="Perdigao-Neto L.V."/>
            <person name="Costa S.F."/>
            <person name="Levin A.S.S."/>
        </authorList>
    </citation>
    <scope>NUCLEOTIDE SEQUENCE</scope>
    <source>
        <strain evidence="6">1283</strain>
    </source>
</reference>
<dbReference type="Proteomes" id="UP000245399">
    <property type="component" value="Chromosome"/>
</dbReference>
<dbReference type="EMBL" id="CP029449">
    <property type="protein sequence ID" value="AWL66594.1"/>
    <property type="molecule type" value="Genomic_DNA"/>
</dbReference>
<evidence type="ECO:0000313" key="4">
    <source>
        <dbReference type="EMBL" id="AWL66594.1"/>
    </source>
</evidence>
<keyword evidence="9" id="KW-1185">Reference proteome</keyword>
<dbReference type="PROSITE" id="PS50937">
    <property type="entry name" value="HTH_MERR_2"/>
    <property type="match status" value="1"/>
</dbReference>